<accession>Q8JKJ9</accession>
<keyword evidence="1" id="KW-0812">Transmembrane</keyword>
<feature type="transmembrane region" description="Helical" evidence="1">
    <location>
        <begin position="20"/>
        <end position="39"/>
    </location>
</feature>
<evidence type="ECO:0000256" key="1">
    <source>
        <dbReference type="SAM" id="Phobius"/>
    </source>
</evidence>
<keyword evidence="3" id="KW-1185">Reference proteome</keyword>
<keyword evidence="1" id="KW-1133">Transmembrane helix</keyword>
<evidence type="ECO:0000313" key="2">
    <source>
        <dbReference type="EMBL" id="AAN04407.1"/>
    </source>
</evidence>
<organism evidence="2 3">
    <name type="scientific">Heliothis zea nudivirus 1</name>
    <dbReference type="NCBI Taxonomy" id="3116536"/>
    <lineage>
        <taxon>Viruses</taxon>
        <taxon>Viruses incertae sedis</taxon>
        <taxon>Naldaviricetes</taxon>
        <taxon>Lefavirales</taxon>
        <taxon>Nudiviridae</taxon>
        <taxon>Betanudivirus</taxon>
        <taxon>Betanudivirus hezeae</taxon>
    </lineage>
</organism>
<name>Q8JKJ9_9VIRU</name>
<dbReference type="Proteomes" id="UP000232784">
    <property type="component" value="Segment"/>
</dbReference>
<dbReference type="KEGG" id="vg:955043"/>
<evidence type="ECO:0000313" key="3">
    <source>
        <dbReference type="Proteomes" id="UP000232784"/>
    </source>
</evidence>
<protein>
    <submittedName>
        <fullName evidence="2">Orf114</fullName>
    </submittedName>
</protein>
<keyword evidence="1" id="KW-0472">Membrane</keyword>
<sequence>MNHGLQSVLHVYMLMHSNYQYWQLLQLLVYCLLMVNLLIELIKQMVKCNEISL</sequence>
<reference evidence="2 3" key="1">
    <citation type="journal article" date="2002" name="J. Virol.">
        <title>Analysis of the complete genome sequence of the Hz-1 virus suggests that it is related to members of the Baculoviridae.</title>
        <authorList>
            <person name="Cheng C.H."/>
            <person name="Liu S.M."/>
            <person name="Chow T.Y."/>
            <person name="Hsiao Y.Y."/>
            <person name="Wang D.P."/>
            <person name="Huang J.J."/>
            <person name="Chen H.H."/>
        </authorList>
    </citation>
    <scope>NUCLEOTIDE SEQUENCE [LARGE SCALE GENOMIC DNA]</scope>
</reference>
<dbReference type="EMBL" id="AF451898">
    <property type="protein sequence ID" value="AAN04407.1"/>
    <property type="molecule type" value="Genomic_DNA"/>
</dbReference>
<gene>
    <name evidence="2" type="primary">orf114</name>
</gene>
<proteinExistence type="predicted"/>